<evidence type="ECO:0000313" key="1">
    <source>
        <dbReference type="EMBL" id="SVA44163.1"/>
    </source>
</evidence>
<name>A0A381VX27_9ZZZZ</name>
<reference evidence="1" key="1">
    <citation type="submission" date="2018-05" db="EMBL/GenBank/DDBJ databases">
        <authorList>
            <person name="Lanie J.A."/>
            <person name="Ng W.-L."/>
            <person name="Kazmierczak K.M."/>
            <person name="Andrzejewski T.M."/>
            <person name="Davidsen T.M."/>
            <person name="Wayne K.J."/>
            <person name="Tettelin H."/>
            <person name="Glass J.I."/>
            <person name="Rusch D."/>
            <person name="Podicherti R."/>
            <person name="Tsui H.-C.T."/>
            <person name="Winkler M.E."/>
        </authorList>
    </citation>
    <scope>NUCLEOTIDE SEQUENCE</scope>
</reference>
<dbReference type="AlphaFoldDB" id="A0A381VX27"/>
<sequence>MFEYCVGLFLLYPVIGIIHAQQYDFESHRVLLKMVISAKS</sequence>
<organism evidence="1">
    <name type="scientific">marine metagenome</name>
    <dbReference type="NCBI Taxonomy" id="408172"/>
    <lineage>
        <taxon>unclassified sequences</taxon>
        <taxon>metagenomes</taxon>
        <taxon>ecological metagenomes</taxon>
    </lineage>
</organism>
<gene>
    <name evidence="1" type="ORF">METZ01_LOCUS97017</name>
</gene>
<accession>A0A381VX27</accession>
<dbReference type="EMBL" id="UINC01009877">
    <property type="protein sequence ID" value="SVA44163.1"/>
    <property type="molecule type" value="Genomic_DNA"/>
</dbReference>
<proteinExistence type="predicted"/>
<protein>
    <submittedName>
        <fullName evidence="1">Uncharacterized protein</fullName>
    </submittedName>
</protein>